<sequence length="72" mass="8162">MLKLHPIYFYGRQKENRADLAGTLPLLDFKLQVASCLCIESKVSNKRKGNSSQAVVVEKNKRAPKLCLTRSR</sequence>
<gene>
    <name evidence="1" type="ORF">CHARACLAT_009504</name>
</gene>
<comment type="caution">
    <text evidence="1">The sequence shown here is derived from an EMBL/GenBank/DDBJ whole genome shotgun (WGS) entry which is preliminary data.</text>
</comment>
<keyword evidence="2" id="KW-1185">Reference proteome</keyword>
<evidence type="ECO:0000313" key="2">
    <source>
        <dbReference type="Proteomes" id="UP001352852"/>
    </source>
</evidence>
<reference evidence="1 2" key="1">
    <citation type="submission" date="2021-06" db="EMBL/GenBank/DDBJ databases">
        <authorList>
            <person name="Palmer J.M."/>
        </authorList>
    </citation>
    <scope>NUCLEOTIDE SEQUENCE [LARGE SCALE GENOMIC DNA]</scope>
    <source>
        <strain evidence="1 2">CL_MEX2019</strain>
        <tissue evidence="1">Muscle</tissue>
    </source>
</reference>
<dbReference type="EMBL" id="JAHUTJ010033370">
    <property type="protein sequence ID" value="MED6277073.1"/>
    <property type="molecule type" value="Genomic_DNA"/>
</dbReference>
<accession>A0ABU7DPQ7</accession>
<dbReference type="Proteomes" id="UP001352852">
    <property type="component" value="Unassembled WGS sequence"/>
</dbReference>
<proteinExistence type="predicted"/>
<evidence type="ECO:0000313" key="1">
    <source>
        <dbReference type="EMBL" id="MED6277073.1"/>
    </source>
</evidence>
<organism evidence="1 2">
    <name type="scientific">Characodon lateralis</name>
    <dbReference type="NCBI Taxonomy" id="208331"/>
    <lineage>
        <taxon>Eukaryota</taxon>
        <taxon>Metazoa</taxon>
        <taxon>Chordata</taxon>
        <taxon>Craniata</taxon>
        <taxon>Vertebrata</taxon>
        <taxon>Euteleostomi</taxon>
        <taxon>Actinopterygii</taxon>
        <taxon>Neopterygii</taxon>
        <taxon>Teleostei</taxon>
        <taxon>Neoteleostei</taxon>
        <taxon>Acanthomorphata</taxon>
        <taxon>Ovalentaria</taxon>
        <taxon>Atherinomorphae</taxon>
        <taxon>Cyprinodontiformes</taxon>
        <taxon>Goodeidae</taxon>
        <taxon>Characodon</taxon>
    </lineage>
</organism>
<name>A0ABU7DPQ7_9TELE</name>
<protein>
    <submittedName>
        <fullName evidence="1">Uncharacterized protein</fullName>
    </submittedName>
</protein>